<reference evidence="3" key="1">
    <citation type="submission" date="2017-06" db="EMBL/GenBank/DDBJ databases">
        <title>Genome analysis of Fimbriiglobus ruber SP5, the first member of the order Planctomycetales with confirmed chitinolytic capability.</title>
        <authorList>
            <person name="Ravin N.V."/>
            <person name="Rakitin A.L."/>
            <person name="Ivanova A.A."/>
            <person name="Beletsky A.V."/>
            <person name="Kulichevskaya I.S."/>
            <person name="Mardanov A.V."/>
            <person name="Dedysh S.N."/>
        </authorList>
    </citation>
    <scope>NUCLEOTIDE SEQUENCE [LARGE SCALE GENOMIC DNA]</scope>
    <source>
        <strain evidence="3">SP5</strain>
    </source>
</reference>
<evidence type="ECO:0000313" key="2">
    <source>
        <dbReference type="EMBL" id="OWK37693.1"/>
    </source>
</evidence>
<gene>
    <name evidence="2" type="ORF">FRUB_06813</name>
</gene>
<dbReference type="EMBL" id="NIDE01000014">
    <property type="protein sequence ID" value="OWK37693.1"/>
    <property type="molecule type" value="Genomic_DNA"/>
</dbReference>
<proteinExistence type="predicted"/>
<comment type="caution">
    <text evidence="2">The sequence shown here is derived from an EMBL/GenBank/DDBJ whole genome shotgun (WGS) entry which is preliminary data.</text>
</comment>
<feature type="region of interest" description="Disordered" evidence="1">
    <location>
        <begin position="1"/>
        <end position="26"/>
    </location>
</feature>
<organism evidence="2 3">
    <name type="scientific">Fimbriiglobus ruber</name>
    <dbReference type="NCBI Taxonomy" id="1908690"/>
    <lineage>
        <taxon>Bacteria</taxon>
        <taxon>Pseudomonadati</taxon>
        <taxon>Planctomycetota</taxon>
        <taxon>Planctomycetia</taxon>
        <taxon>Gemmatales</taxon>
        <taxon>Gemmataceae</taxon>
        <taxon>Fimbriiglobus</taxon>
    </lineage>
</organism>
<keyword evidence="3" id="KW-1185">Reference proteome</keyword>
<protein>
    <submittedName>
        <fullName evidence="2">Uncharacterized protein</fullName>
    </submittedName>
</protein>
<dbReference type="Proteomes" id="UP000214646">
    <property type="component" value="Unassembled WGS sequence"/>
</dbReference>
<dbReference type="AlphaFoldDB" id="A0A225D9P3"/>
<evidence type="ECO:0000313" key="3">
    <source>
        <dbReference type="Proteomes" id="UP000214646"/>
    </source>
</evidence>
<name>A0A225D9P3_9BACT</name>
<sequence length="61" mass="6546">MSRTASVGRPAVGPNGGVGDPRRARWEGEPFRRDGYALPSLPHHELTGVFIAINAKNTHAP</sequence>
<accession>A0A225D9P3</accession>
<evidence type="ECO:0000256" key="1">
    <source>
        <dbReference type="SAM" id="MobiDB-lite"/>
    </source>
</evidence>